<evidence type="ECO:0008006" key="3">
    <source>
        <dbReference type="Google" id="ProtNLM"/>
    </source>
</evidence>
<keyword evidence="2" id="KW-1185">Reference proteome</keyword>
<evidence type="ECO:0000313" key="2">
    <source>
        <dbReference type="Proteomes" id="UP000178129"/>
    </source>
</evidence>
<protein>
    <recommendedName>
        <fullName evidence="3">HTH CENPB-type domain-containing protein</fullName>
    </recommendedName>
</protein>
<dbReference type="AlphaFoldDB" id="A0A1E1LB56"/>
<dbReference type="EMBL" id="FJUW01000043">
    <property type="protein sequence ID" value="CZT07736.1"/>
    <property type="molecule type" value="Genomic_DNA"/>
</dbReference>
<accession>A0A1E1LB56</accession>
<name>A0A1E1LB56_9HELO</name>
<dbReference type="Proteomes" id="UP000178129">
    <property type="component" value="Unassembled WGS sequence"/>
</dbReference>
<reference evidence="2" key="1">
    <citation type="submission" date="2016-03" db="EMBL/GenBank/DDBJ databases">
        <authorList>
            <person name="Ploux O."/>
        </authorList>
    </citation>
    <scope>NUCLEOTIDE SEQUENCE [LARGE SCALE GENOMIC DNA]</scope>
    <source>
        <strain evidence="2">UK7</strain>
    </source>
</reference>
<gene>
    <name evidence="1" type="ORF">RCO7_11228</name>
</gene>
<dbReference type="InParanoid" id="A0A1E1LB56"/>
<sequence>MPVPRSKYYFQSHATKSDYEKAFRDAKLWSIAHPIDRPSKVARQFDIKVNSFTKALTRVRRIEAKGSLKKELFPGSGGHNKLLTALQEEAIIQYCYDHWEVDMGATHLMVKSAIAHLLAAQHPPKPPPSDTWYYKWLRNHPDLHSIKTKPMEAIRVEPHTEEEVIEWFRALEKELLRLNITQGKRVLNMDESGIRGALPYAESVVVPKSKLYVAMERERFQPL</sequence>
<comment type="caution">
    <text evidence="1">The sequence shown here is derived from an EMBL/GenBank/DDBJ whole genome shotgun (WGS) entry which is preliminary data.</text>
</comment>
<evidence type="ECO:0000313" key="1">
    <source>
        <dbReference type="EMBL" id="CZT07736.1"/>
    </source>
</evidence>
<dbReference type="STRING" id="914237.A0A1E1LB56"/>
<proteinExistence type="predicted"/>
<organism evidence="1 2">
    <name type="scientific">Rhynchosporium graminicola</name>
    <dbReference type="NCBI Taxonomy" id="2792576"/>
    <lineage>
        <taxon>Eukaryota</taxon>
        <taxon>Fungi</taxon>
        <taxon>Dikarya</taxon>
        <taxon>Ascomycota</taxon>
        <taxon>Pezizomycotina</taxon>
        <taxon>Leotiomycetes</taxon>
        <taxon>Helotiales</taxon>
        <taxon>Ploettnerulaceae</taxon>
        <taxon>Rhynchosporium</taxon>
    </lineage>
</organism>